<comment type="catalytic activity">
    <reaction evidence="8">
        <text>a 1-O-(1Z-alkenyl)-sn-glycero-3-phosphocholine + H2O = a 2,3-saturated aldehyde + sn-glycerol 3-phosphocholine</text>
        <dbReference type="Rhea" id="RHEA:22544"/>
        <dbReference type="ChEBI" id="CHEBI:15377"/>
        <dbReference type="ChEBI" id="CHEBI:16870"/>
        <dbReference type="ChEBI" id="CHEBI:73359"/>
        <dbReference type="ChEBI" id="CHEBI:77287"/>
        <dbReference type="EC" id="3.3.2.2"/>
    </reaction>
</comment>
<evidence type="ECO:0000256" key="5">
    <source>
        <dbReference type="ARBA" id="ARBA00023136"/>
    </source>
</evidence>
<evidence type="ECO:0000256" key="7">
    <source>
        <dbReference type="ARBA" id="ARBA00049458"/>
    </source>
</evidence>
<dbReference type="RefSeq" id="XP_014679261.1">
    <property type="nucleotide sequence ID" value="XM_014823775.1"/>
</dbReference>
<evidence type="ECO:0000256" key="9">
    <source>
        <dbReference type="SAM" id="Phobius"/>
    </source>
</evidence>
<dbReference type="EC" id="3.3.2.2" evidence="6"/>
<keyword evidence="5 9" id="KW-0472">Membrane</keyword>
<sequence>MTSPKAVVKSVGPKLVPFFKTAAVYFVLFLPDTHPSALAMLVKCLPVISLIVFVLLHGMNLFGRHEVTTYSPHASVAGGPRRTQVDACPRRRRLLVWDAYFLHGMWRRGRALGATRSAPDGSLPARFSGMAGPCQPGDTVRLGVRRLAS</sequence>
<comment type="subcellular location">
    <subcellularLocation>
        <location evidence="1">Membrane</location>
        <topology evidence="1">Multi-pass membrane protein</topology>
    </subcellularLocation>
</comment>
<evidence type="ECO:0000313" key="10">
    <source>
        <dbReference type="Proteomes" id="UP000695022"/>
    </source>
</evidence>
<gene>
    <name evidence="11" type="primary">LOC106819111</name>
</gene>
<dbReference type="PANTHER" id="PTHR31885:SF6">
    <property type="entry name" value="GH04784P"/>
    <property type="match status" value="1"/>
</dbReference>
<feature type="transmembrane region" description="Helical" evidence="9">
    <location>
        <begin position="37"/>
        <end position="56"/>
    </location>
</feature>
<proteinExistence type="inferred from homology"/>
<feature type="transmembrane region" description="Helical" evidence="9">
    <location>
        <begin position="12"/>
        <end position="31"/>
    </location>
</feature>
<evidence type="ECO:0000256" key="3">
    <source>
        <dbReference type="ARBA" id="ARBA00022692"/>
    </source>
</evidence>
<evidence type="ECO:0000256" key="2">
    <source>
        <dbReference type="ARBA" id="ARBA00007375"/>
    </source>
</evidence>
<keyword evidence="10" id="KW-1185">Reference proteome</keyword>
<organism evidence="10 11">
    <name type="scientific">Priapulus caudatus</name>
    <name type="common">Priapulid worm</name>
    <dbReference type="NCBI Taxonomy" id="37621"/>
    <lineage>
        <taxon>Eukaryota</taxon>
        <taxon>Metazoa</taxon>
        <taxon>Ecdysozoa</taxon>
        <taxon>Scalidophora</taxon>
        <taxon>Priapulida</taxon>
        <taxon>Priapulimorpha</taxon>
        <taxon>Priapulimorphida</taxon>
        <taxon>Priapulidae</taxon>
        <taxon>Priapulus</taxon>
    </lineage>
</organism>
<evidence type="ECO:0000256" key="8">
    <source>
        <dbReference type="ARBA" id="ARBA00049560"/>
    </source>
</evidence>
<keyword evidence="3 9" id="KW-0812">Transmembrane</keyword>
<dbReference type="Proteomes" id="UP000695022">
    <property type="component" value="Unplaced"/>
</dbReference>
<comment type="catalytic activity">
    <reaction evidence="7">
        <text>a 1-O-(1Z-alkenyl)-sn-glycero-3-phosphoethanolamine + H2O = a 2,3-saturated aldehyde + sn-glycero-3-phosphoethanolamine</text>
        <dbReference type="Rhea" id="RHEA:16905"/>
        <dbReference type="ChEBI" id="CHEBI:15377"/>
        <dbReference type="ChEBI" id="CHEBI:73359"/>
        <dbReference type="ChEBI" id="CHEBI:77288"/>
        <dbReference type="ChEBI" id="CHEBI:143890"/>
        <dbReference type="EC" id="3.3.2.2"/>
    </reaction>
</comment>
<evidence type="ECO:0000256" key="4">
    <source>
        <dbReference type="ARBA" id="ARBA00022989"/>
    </source>
</evidence>
<protein>
    <recommendedName>
        <fullName evidence="6">lysoplasmalogenase</fullName>
        <ecNumber evidence="6">3.3.2.2</ecNumber>
    </recommendedName>
</protein>
<name>A0ABM1F490_PRICU</name>
<reference evidence="11" key="1">
    <citation type="submission" date="2025-08" db="UniProtKB">
        <authorList>
            <consortium name="RefSeq"/>
        </authorList>
    </citation>
    <scope>IDENTIFICATION</scope>
</reference>
<dbReference type="PANTHER" id="PTHR31885">
    <property type="entry name" value="GH04784P"/>
    <property type="match status" value="1"/>
</dbReference>
<evidence type="ECO:0000313" key="11">
    <source>
        <dbReference type="RefSeq" id="XP_014679261.1"/>
    </source>
</evidence>
<accession>A0ABM1F490</accession>
<comment type="similarity">
    <text evidence="2">Belongs to the TMEM86 family.</text>
</comment>
<keyword evidence="4 9" id="KW-1133">Transmembrane helix</keyword>
<dbReference type="GeneID" id="106819111"/>
<evidence type="ECO:0000256" key="1">
    <source>
        <dbReference type="ARBA" id="ARBA00004141"/>
    </source>
</evidence>
<dbReference type="InterPro" id="IPR012506">
    <property type="entry name" value="TMEM86B-like"/>
</dbReference>
<evidence type="ECO:0000256" key="6">
    <source>
        <dbReference type="ARBA" id="ARBA00035673"/>
    </source>
</evidence>